<dbReference type="InterPro" id="IPR051814">
    <property type="entry name" value="NAD(P)H-dep_FMN_reductase"/>
</dbReference>
<dbReference type="OrthoDB" id="1643408at2"/>
<dbReference type="Gene3D" id="3.40.50.360">
    <property type="match status" value="1"/>
</dbReference>
<gene>
    <name evidence="5" type="ordered locus">Gbro_4209</name>
</gene>
<evidence type="ECO:0000313" key="6">
    <source>
        <dbReference type="Proteomes" id="UP000001219"/>
    </source>
</evidence>
<evidence type="ECO:0000313" key="5">
    <source>
        <dbReference type="EMBL" id="ACY23361.1"/>
    </source>
</evidence>
<organism evidence="5 6">
    <name type="scientific">Gordonia bronchialis (strain ATCC 25592 / DSM 43247 / BCRC 13721 / JCM 3198 / KCTC 3076 / NBRC 16047 / NCTC 10667)</name>
    <name type="common">Rhodococcus bronchialis</name>
    <dbReference type="NCBI Taxonomy" id="526226"/>
    <lineage>
        <taxon>Bacteria</taxon>
        <taxon>Bacillati</taxon>
        <taxon>Actinomycetota</taxon>
        <taxon>Actinomycetes</taxon>
        <taxon>Mycobacteriales</taxon>
        <taxon>Gordoniaceae</taxon>
        <taxon>Gordonia</taxon>
    </lineage>
</organism>
<dbReference type="RefSeq" id="WP_012835862.1">
    <property type="nucleotide sequence ID" value="NC_013441.1"/>
</dbReference>
<dbReference type="InterPro" id="IPR029039">
    <property type="entry name" value="Flavoprotein-like_sf"/>
</dbReference>
<evidence type="ECO:0000256" key="3">
    <source>
        <dbReference type="ARBA" id="ARBA00023002"/>
    </source>
</evidence>
<keyword evidence="2" id="KW-0288">FMN</keyword>
<dbReference type="GO" id="GO:0016491">
    <property type="term" value="F:oxidoreductase activity"/>
    <property type="evidence" value="ECO:0007669"/>
    <property type="project" value="UniProtKB-KW"/>
</dbReference>
<evidence type="ECO:0000256" key="2">
    <source>
        <dbReference type="ARBA" id="ARBA00022643"/>
    </source>
</evidence>
<keyword evidence="6" id="KW-1185">Reference proteome</keyword>
<dbReference type="PANTHER" id="PTHR43408:SF1">
    <property type="entry name" value="FMN REDUCTASE (NADPH)"/>
    <property type="match status" value="1"/>
</dbReference>
<dbReference type="Pfam" id="PF03358">
    <property type="entry name" value="FMN_red"/>
    <property type="match status" value="1"/>
</dbReference>
<dbReference type="PANTHER" id="PTHR43408">
    <property type="entry name" value="FMN REDUCTASE (NADPH)"/>
    <property type="match status" value="1"/>
</dbReference>
<reference evidence="5 6" key="2">
    <citation type="journal article" date="2010" name="Stand. Genomic Sci.">
        <title>Complete genome sequence of Gordonia bronchialis type strain (3410).</title>
        <authorList>
            <person name="Ivanova N."/>
            <person name="Sikorski J."/>
            <person name="Jando M."/>
            <person name="Lapidus A."/>
            <person name="Nolan M."/>
            <person name="Lucas S."/>
            <person name="Del Rio T.G."/>
            <person name="Tice H."/>
            <person name="Copeland A."/>
            <person name="Cheng J.F."/>
            <person name="Chen F."/>
            <person name="Bruce D."/>
            <person name="Goodwin L."/>
            <person name="Pitluck S."/>
            <person name="Mavromatis K."/>
            <person name="Ovchinnikova G."/>
            <person name="Pati A."/>
            <person name="Chen A."/>
            <person name="Palaniappan K."/>
            <person name="Land M."/>
            <person name="Hauser L."/>
            <person name="Chang Y.J."/>
            <person name="Jeffries C.D."/>
            <person name="Chain P."/>
            <person name="Saunders E."/>
            <person name="Han C."/>
            <person name="Detter J.C."/>
            <person name="Brettin T."/>
            <person name="Rohde M."/>
            <person name="Goker M."/>
            <person name="Bristow J."/>
            <person name="Eisen J.A."/>
            <person name="Markowitz V."/>
            <person name="Hugenholtz P."/>
            <person name="Klenk H.P."/>
            <person name="Kyrpides N.C."/>
        </authorList>
    </citation>
    <scope>NUCLEOTIDE SEQUENCE [LARGE SCALE GENOMIC DNA]</scope>
    <source>
        <strain evidence="6">ATCC 25592 / DSM 43247 / BCRC 13721 / JCM 3198 / KCTC 3076 / NBRC 16047 / NCTC 10667</strain>
    </source>
</reference>
<feature type="domain" description="NADPH-dependent FMN reductase-like" evidence="4">
    <location>
        <begin position="1"/>
        <end position="138"/>
    </location>
</feature>
<dbReference type="Proteomes" id="UP000001219">
    <property type="component" value="Chromosome"/>
</dbReference>
<dbReference type="SUPFAM" id="SSF52218">
    <property type="entry name" value="Flavoproteins"/>
    <property type="match status" value="1"/>
</dbReference>
<dbReference type="EMBL" id="CP001802">
    <property type="protein sequence ID" value="ACY23361.1"/>
    <property type="molecule type" value="Genomic_DNA"/>
</dbReference>
<sequence length="160" mass="16386">MRTTVIAGNPKPASRTLTAGIDVATALTGTAPDDVIDVVTLGAGLLGWGDPGVAAAVSTVKRSDLIVVASPTFKATYTGVLKLFLDQFETSTGLTGVTAVPLMLGAAPGHAMAPEVYLRPLLGELGATTPAPGLYLIDATAADPESYLPWIERWRGAILG</sequence>
<dbReference type="InterPro" id="IPR005025">
    <property type="entry name" value="FMN_Rdtase-like_dom"/>
</dbReference>
<protein>
    <submittedName>
        <fullName evidence="5">NADPH-dependent FMN reductase</fullName>
    </submittedName>
</protein>
<dbReference type="KEGG" id="gbr:Gbro_4209"/>
<dbReference type="eggNOG" id="COG0431">
    <property type="taxonomic scope" value="Bacteria"/>
</dbReference>
<proteinExistence type="predicted"/>
<dbReference type="HOGENOM" id="CLU_055322_3_2_11"/>
<keyword evidence="3" id="KW-0560">Oxidoreductase</keyword>
<name>D0L5A3_GORB4</name>
<dbReference type="AlphaFoldDB" id="D0L5A3"/>
<reference evidence="6" key="1">
    <citation type="submission" date="2009-10" db="EMBL/GenBank/DDBJ databases">
        <title>The complete chromosome of Gordonia bronchialis DSM 43247.</title>
        <authorList>
            <consortium name="US DOE Joint Genome Institute (JGI-PGF)"/>
            <person name="Lucas S."/>
            <person name="Copeland A."/>
            <person name="Lapidus A."/>
            <person name="Glavina del Rio T."/>
            <person name="Dalin E."/>
            <person name="Tice H."/>
            <person name="Bruce D."/>
            <person name="Goodwin L."/>
            <person name="Pitluck S."/>
            <person name="Kyrpides N."/>
            <person name="Mavromatis K."/>
            <person name="Ivanova N."/>
            <person name="Ovchinnikova G."/>
            <person name="Saunders E."/>
            <person name="Brettin T."/>
            <person name="Detter J.C."/>
            <person name="Han C."/>
            <person name="Larimer F."/>
            <person name="Land M."/>
            <person name="Hauser L."/>
            <person name="Markowitz V."/>
            <person name="Cheng J.-F."/>
            <person name="Hugenholtz P."/>
            <person name="Woyke T."/>
            <person name="Wu D."/>
            <person name="Jando M."/>
            <person name="Schneider S."/>
            <person name="Goeker M."/>
            <person name="Klenk H.-P."/>
            <person name="Eisen J.A."/>
        </authorList>
    </citation>
    <scope>NUCLEOTIDE SEQUENCE [LARGE SCALE GENOMIC DNA]</scope>
    <source>
        <strain evidence="6">ATCC 25592 / DSM 43247 / BCRC 13721 / JCM 3198 / KCTC 3076 / NBRC 16047 / NCTC 10667</strain>
    </source>
</reference>
<evidence type="ECO:0000259" key="4">
    <source>
        <dbReference type="Pfam" id="PF03358"/>
    </source>
</evidence>
<evidence type="ECO:0000256" key="1">
    <source>
        <dbReference type="ARBA" id="ARBA00022630"/>
    </source>
</evidence>
<accession>D0L5A3</accession>
<dbReference type="STRING" id="526226.Gbro_4209"/>
<keyword evidence="1" id="KW-0285">Flavoprotein</keyword>